<proteinExistence type="predicted"/>
<name>A0A6J4HBB2_9PROT</name>
<organism evidence="1">
    <name type="scientific">uncultured Acetobacteraceae bacterium</name>
    <dbReference type="NCBI Taxonomy" id="169975"/>
    <lineage>
        <taxon>Bacteria</taxon>
        <taxon>Pseudomonadati</taxon>
        <taxon>Pseudomonadota</taxon>
        <taxon>Alphaproteobacteria</taxon>
        <taxon>Acetobacterales</taxon>
        <taxon>Acetobacteraceae</taxon>
        <taxon>environmental samples</taxon>
    </lineage>
</organism>
<gene>
    <name evidence="1" type="ORF">AVDCRST_MAG08-420</name>
</gene>
<sequence length="55" mass="5900">MTEVMVDLPEGVAEAIEQRATALGTTADQWLSLVIADVVADVPEEGDGPDDWICR</sequence>
<dbReference type="AlphaFoldDB" id="A0A6J4HBB2"/>
<protein>
    <submittedName>
        <fullName evidence="1">Uncharacterized protein</fullName>
    </submittedName>
</protein>
<dbReference type="EMBL" id="CADCTG010000045">
    <property type="protein sequence ID" value="CAA9216614.1"/>
    <property type="molecule type" value="Genomic_DNA"/>
</dbReference>
<reference evidence="1" key="1">
    <citation type="submission" date="2020-02" db="EMBL/GenBank/DDBJ databases">
        <authorList>
            <person name="Meier V. D."/>
        </authorList>
    </citation>
    <scope>NUCLEOTIDE SEQUENCE</scope>
    <source>
        <strain evidence="1">AVDCRST_MAG08</strain>
    </source>
</reference>
<evidence type="ECO:0000313" key="1">
    <source>
        <dbReference type="EMBL" id="CAA9216614.1"/>
    </source>
</evidence>
<accession>A0A6J4HBB2</accession>